<dbReference type="Proteomes" id="UP000838878">
    <property type="component" value="Chromosome 8"/>
</dbReference>
<feature type="signal peptide" evidence="1">
    <location>
        <begin position="1"/>
        <end position="16"/>
    </location>
</feature>
<evidence type="ECO:0000256" key="1">
    <source>
        <dbReference type="SAM" id="SignalP"/>
    </source>
</evidence>
<protein>
    <submittedName>
        <fullName evidence="2">Uncharacterized protein</fullName>
    </submittedName>
</protein>
<feature type="non-terminal residue" evidence="2">
    <location>
        <position position="165"/>
    </location>
</feature>
<sequence>MFKLVVLSVAVALVAAEPSVIAPLWGGHLAAPLVAGPLAAGLVAPVGAAIAAPVAAAPLAPVPIGVGNYRGPLSLAPGQPANVLAVDGRPLDTLDVNVDRAVHYTAKALNGVHLLKKRSLVAPWGAPIGLPLAARVVAPAPIAVAAAAPVATLGWGHGVHLGHLW</sequence>
<evidence type="ECO:0000313" key="2">
    <source>
        <dbReference type="EMBL" id="CAH0729688.1"/>
    </source>
</evidence>
<keyword evidence="3" id="KW-1185">Reference proteome</keyword>
<dbReference type="AlphaFoldDB" id="A0A8J9VSR9"/>
<keyword evidence="1" id="KW-0732">Signal</keyword>
<reference evidence="2" key="1">
    <citation type="submission" date="2021-12" db="EMBL/GenBank/DDBJ databases">
        <authorList>
            <person name="Martin H S."/>
        </authorList>
    </citation>
    <scope>NUCLEOTIDE SEQUENCE</scope>
</reference>
<dbReference type="OrthoDB" id="7490114at2759"/>
<gene>
    <name evidence="2" type="ORF">BINO364_LOCUS14745</name>
</gene>
<proteinExistence type="predicted"/>
<accession>A0A8J9VSR9</accession>
<dbReference type="EMBL" id="OV170228">
    <property type="protein sequence ID" value="CAH0729688.1"/>
    <property type="molecule type" value="Genomic_DNA"/>
</dbReference>
<organism evidence="2 3">
    <name type="scientific">Brenthis ino</name>
    <name type="common">lesser marbled fritillary</name>
    <dbReference type="NCBI Taxonomy" id="405034"/>
    <lineage>
        <taxon>Eukaryota</taxon>
        <taxon>Metazoa</taxon>
        <taxon>Ecdysozoa</taxon>
        <taxon>Arthropoda</taxon>
        <taxon>Hexapoda</taxon>
        <taxon>Insecta</taxon>
        <taxon>Pterygota</taxon>
        <taxon>Neoptera</taxon>
        <taxon>Endopterygota</taxon>
        <taxon>Lepidoptera</taxon>
        <taxon>Glossata</taxon>
        <taxon>Ditrysia</taxon>
        <taxon>Papilionoidea</taxon>
        <taxon>Nymphalidae</taxon>
        <taxon>Heliconiinae</taxon>
        <taxon>Argynnini</taxon>
        <taxon>Brenthis</taxon>
    </lineage>
</organism>
<feature type="chain" id="PRO_5035458580" evidence="1">
    <location>
        <begin position="17"/>
        <end position="165"/>
    </location>
</feature>
<name>A0A8J9VSR9_9NEOP</name>
<evidence type="ECO:0000313" key="3">
    <source>
        <dbReference type="Proteomes" id="UP000838878"/>
    </source>
</evidence>